<comment type="caution">
    <text evidence="6">The sequence shown here is derived from an EMBL/GenBank/DDBJ whole genome shotgun (WGS) entry which is preliminary data.</text>
</comment>
<dbReference type="Pfam" id="PF02630">
    <property type="entry name" value="SCO1-SenC"/>
    <property type="match status" value="1"/>
</dbReference>
<name>A0A371X3P0_9HYPH</name>
<dbReference type="Gene3D" id="3.40.30.10">
    <property type="entry name" value="Glutaredoxin"/>
    <property type="match status" value="1"/>
</dbReference>
<dbReference type="Proteomes" id="UP000262379">
    <property type="component" value="Unassembled WGS sequence"/>
</dbReference>
<keyword evidence="7" id="KW-1185">Reference proteome</keyword>
<feature type="disulfide bond" description="Redox-active" evidence="4">
    <location>
        <begin position="71"/>
        <end position="75"/>
    </location>
</feature>
<dbReference type="PANTHER" id="PTHR12151">
    <property type="entry name" value="ELECTRON TRANSPORT PROTIN SCO1/SENC FAMILY MEMBER"/>
    <property type="match status" value="1"/>
</dbReference>
<dbReference type="InterPro" id="IPR003782">
    <property type="entry name" value="SCO1/SenC"/>
</dbReference>
<comment type="similarity">
    <text evidence="1">Belongs to the SCO1/2 family.</text>
</comment>
<evidence type="ECO:0000313" key="7">
    <source>
        <dbReference type="Proteomes" id="UP000262379"/>
    </source>
</evidence>
<evidence type="ECO:0000256" key="1">
    <source>
        <dbReference type="ARBA" id="ARBA00010996"/>
    </source>
</evidence>
<evidence type="ECO:0000256" key="4">
    <source>
        <dbReference type="PIRSR" id="PIRSR603782-2"/>
    </source>
</evidence>
<dbReference type="PROSITE" id="PS51352">
    <property type="entry name" value="THIOREDOXIN_2"/>
    <property type="match status" value="1"/>
</dbReference>
<accession>A0A371X3P0</accession>
<dbReference type="InterPro" id="IPR036249">
    <property type="entry name" value="Thioredoxin-like_sf"/>
</dbReference>
<evidence type="ECO:0000256" key="2">
    <source>
        <dbReference type="ARBA" id="ARBA00023008"/>
    </source>
</evidence>
<dbReference type="CDD" id="cd02968">
    <property type="entry name" value="SCO"/>
    <property type="match status" value="1"/>
</dbReference>
<evidence type="ECO:0000256" key="3">
    <source>
        <dbReference type="PIRSR" id="PIRSR603782-1"/>
    </source>
</evidence>
<keyword evidence="4" id="KW-1015">Disulfide bond</keyword>
<protein>
    <submittedName>
        <fullName evidence="6">SCO family protein</fullName>
    </submittedName>
</protein>
<keyword evidence="3" id="KW-0479">Metal-binding</keyword>
<dbReference type="AlphaFoldDB" id="A0A371X3P0"/>
<dbReference type="SUPFAM" id="SSF52833">
    <property type="entry name" value="Thioredoxin-like"/>
    <property type="match status" value="1"/>
</dbReference>
<evidence type="ECO:0000313" key="6">
    <source>
        <dbReference type="EMBL" id="RFC63823.1"/>
    </source>
</evidence>
<dbReference type="GO" id="GO:0046872">
    <property type="term" value="F:metal ion binding"/>
    <property type="evidence" value="ECO:0007669"/>
    <property type="project" value="UniProtKB-KW"/>
</dbReference>
<dbReference type="InterPro" id="IPR013766">
    <property type="entry name" value="Thioredoxin_domain"/>
</dbReference>
<reference evidence="7" key="1">
    <citation type="submission" date="2018-08" db="EMBL/GenBank/DDBJ databases">
        <authorList>
            <person name="Im W.T."/>
        </authorList>
    </citation>
    <scope>NUCLEOTIDE SEQUENCE [LARGE SCALE GENOMIC DNA]</scope>
    <source>
        <strain evidence="7">LA-28</strain>
    </source>
</reference>
<evidence type="ECO:0000259" key="5">
    <source>
        <dbReference type="PROSITE" id="PS51352"/>
    </source>
</evidence>
<organism evidence="6 7">
    <name type="scientific">Mesorhizobium denitrificans</name>
    <dbReference type="NCBI Taxonomy" id="2294114"/>
    <lineage>
        <taxon>Bacteria</taxon>
        <taxon>Pseudomonadati</taxon>
        <taxon>Pseudomonadota</taxon>
        <taxon>Alphaproteobacteria</taxon>
        <taxon>Hyphomicrobiales</taxon>
        <taxon>Phyllobacteriaceae</taxon>
        <taxon>Mesorhizobium</taxon>
    </lineage>
</organism>
<proteinExistence type="inferred from homology"/>
<dbReference type="PANTHER" id="PTHR12151:SF25">
    <property type="entry name" value="LINALOOL DEHYDRATASE_ISOMERASE DOMAIN-CONTAINING PROTEIN"/>
    <property type="match status" value="1"/>
</dbReference>
<sequence length="208" mass="22559">MAAIPGLALPAHAHHPGADLDRLMGSAEKYFQVIDAPAAPGFELADADGAPVRLADFAGKIVVLNFLFASCTDVCPLHSDLIARVQQMVNATPMKDMVQFLTVTTDPAADTPEILKAYGPPHGLDPRNWLFLTTRPGQAADATRELAEEYNQRFDPVDDGQQMHGVVTHIIDRGGRFAAKFHGLRFDPLNLVMYVNGLTNKAAMPTDQ</sequence>
<keyword evidence="2 3" id="KW-0186">Copper</keyword>
<gene>
    <name evidence="6" type="ORF">DY251_20615</name>
</gene>
<feature type="binding site" evidence="3">
    <location>
        <position position="71"/>
    </location>
    <ligand>
        <name>Cu cation</name>
        <dbReference type="ChEBI" id="CHEBI:23378"/>
    </ligand>
</feature>
<feature type="binding site" evidence="3">
    <location>
        <position position="164"/>
    </location>
    <ligand>
        <name>Cu cation</name>
        <dbReference type="ChEBI" id="CHEBI:23378"/>
    </ligand>
</feature>
<feature type="domain" description="Thioredoxin" evidence="5">
    <location>
        <begin position="33"/>
        <end position="200"/>
    </location>
</feature>
<dbReference type="EMBL" id="QURN01000026">
    <property type="protein sequence ID" value="RFC63823.1"/>
    <property type="molecule type" value="Genomic_DNA"/>
</dbReference>
<feature type="binding site" evidence="3">
    <location>
        <position position="75"/>
    </location>
    <ligand>
        <name>Cu cation</name>
        <dbReference type="ChEBI" id="CHEBI:23378"/>
    </ligand>
</feature>